<proteinExistence type="predicted"/>
<dbReference type="EMBL" id="MU266431">
    <property type="protein sequence ID" value="KAH7924197.1"/>
    <property type="molecule type" value="Genomic_DNA"/>
</dbReference>
<name>A0ACB8BHB7_9AGAM</name>
<dbReference type="Proteomes" id="UP000790709">
    <property type="component" value="Unassembled WGS sequence"/>
</dbReference>
<evidence type="ECO:0000313" key="2">
    <source>
        <dbReference type="Proteomes" id="UP000790709"/>
    </source>
</evidence>
<sequence length="257" mass="28136">MVEKTLSTGTMNLRFMQNARRAQQLAQVEVEKAHVKDDAEWEVAKDIREAWGLGSGSNTDTQNVTYETSYLPFLFPSLPEPPAGNEAGSSDSRPRGRRTFNKRGEEIIQEVQGFSSDRPETQDTVDRVQPKEAKQIRPKSISGSGTQIVTARQSKRPKDASKEAKRVIYDNSGVGTDLRPPSTLRVQLTGTPTNNTFMKPSGVDGPTGPPQGAKPPTHSTLVGDQMTPGTITPKPKRDRVDGGVNKPQKKTKLTLID</sequence>
<accession>A0ACB8BHB7</accession>
<comment type="caution">
    <text evidence="1">The sequence shown here is derived from an EMBL/GenBank/DDBJ whole genome shotgun (WGS) entry which is preliminary data.</text>
</comment>
<reference evidence="1" key="1">
    <citation type="journal article" date="2021" name="New Phytol.">
        <title>Evolutionary innovations through gain and loss of genes in the ectomycorrhizal Boletales.</title>
        <authorList>
            <person name="Wu G."/>
            <person name="Miyauchi S."/>
            <person name="Morin E."/>
            <person name="Kuo A."/>
            <person name="Drula E."/>
            <person name="Varga T."/>
            <person name="Kohler A."/>
            <person name="Feng B."/>
            <person name="Cao Y."/>
            <person name="Lipzen A."/>
            <person name="Daum C."/>
            <person name="Hundley H."/>
            <person name="Pangilinan J."/>
            <person name="Johnson J."/>
            <person name="Barry K."/>
            <person name="LaButti K."/>
            <person name="Ng V."/>
            <person name="Ahrendt S."/>
            <person name="Min B."/>
            <person name="Choi I.G."/>
            <person name="Park H."/>
            <person name="Plett J.M."/>
            <person name="Magnuson J."/>
            <person name="Spatafora J.W."/>
            <person name="Nagy L.G."/>
            <person name="Henrissat B."/>
            <person name="Grigoriev I.V."/>
            <person name="Yang Z.L."/>
            <person name="Xu J."/>
            <person name="Martin F.M."/>
        </authorList>
    </citation>
    <scope>NUCLEOTIDE SEQUENCE</scope>
    <source>
        <strain evidence="1">KUC20120723A-06</strain>
    </source>
</reference>
<gene>
    <name evidence="1" type="ORF">BV22DRAFT_1013858</name>
</gene>
<protein>
    <submittedName>
        <fullName evidence="1">Uncharacterized protein</fullName>
    </submittedName>
</protein>
<keyword evidence="2" id="KW-1185">Reference proteome</keyword>
<organism evidence="1 2">
    <name type="scientific">Leucogyrophana mollusca</name>
    <dbReference type="NCBI Taxonomy" id="85980"/>
    <lineage>
        <taxon>Eukaryota</taxon>
        <taxon>Fungi</taxon>
        <taxon>Dikarya</taxon>
        <taxon>Basidiomycota</taxon>
        <taxon>Agaricomycotina</taxon>
        <taxon>Agaricomycetes</taxon>
        <taxon>Agaricomycetidae</taxon>
        <taxon>Boletales</taxon>
        <taxon>Boletales incertae sedis</taxon>
        <taxon>Leucogyrophana</taxon>
    </lineage>
</organism>
<evidence type="ECO:0000313" key="1">
    <source>
        <dbReference type="EMBL" id="KAH7924197.1"/>
    </source>
</evidence>